<dbReference type="STRING" id="8022.A0A060ZDX1"/>
<reference evidence="12" key="2">
    <citation type="submission" date="2014-03" db="EMBL/GenBank/DDBJ databases">
        <authorList>
            <person name="Genoscope - CEA"/>
        </authorList>
    </citation>
    <scope>NUCLEOTIDE SEQUENCE</scope>
</reference>
<comment type="subcellular location">
    <subcellularLocation>
        <location evidence="1">Membrane</location>
        <topology evidence="1">Multi-pass membrane protein</topology>
    </subcellularLocation>
</comment>
<dbReference type="PANTHER" id="PTHR10037">
    <property type="entry name" value="VOLTAGE-GATED CATION CHANNEL CALCIUM AND SODIUM"/>
    <property type="match status" value="1"/>
</dbReference>
<evidence type="ECO:0008006" key="14">
    <source>
        <dbReference type="Google" id="ProtNLM"/>
    </source>
</evidence>
<dbReference type="Gene3D" id="1.20.120.350">
    <property type="entry name" value="Voltage-gated potassium channels. Chain C"/>
    <property type="match status" value="1"/>
</dbReference>
<evidence type="ECO:0000256" key="2">
    <source>
        <dbReference type="ARBA" id="ARBA00022448"/>
    </source>
</evidence>
<evidence type="ECO:0000313" key="12">
    <source>
        <dbReference type="EMBL" id="CDQ99450.1"/>
    </source>
</evidence>
<evidence type="ECO:0000256" key="10">
    <source>
        <dbReference type="ARBA" id="ARBA00023201"/>
    </source>
</evidence>
<evidence type="ECO:0000313" key="13">
    <source>
        <dbReference type="Proteomes" id="UP000193380"/>
    </source>
</evidence>
<keyword evidence="10" id="KW-0739">Sodium transport</keyword>
<name>A0A060ZDX1_ONCMY</name>
<dbReference type="GO" id="GO:0005248">
    <property type="term" value="F:voltage-gated sodium channel activity"/>
    <property type="evidence" value="ECO:0007669"/>
    <property type="project" value="TreeGrafter"/>
</dbReference>
<keyword evidence="6" id="KW-0915">Sodium</keyword>
<dbReference type="GO" id="GO:0086010">
    <property type="term" value="P:membrane depolarization during action potential"/>
    <property type="evidence" value="ECO:0007669"/>
    <property type="project" value="TreeGrafter"/>
</dbReference>
<dbReference type="GO" id="GO:0001518">
    <property type="term" value="C:voltage-gated sodium channel complex"/>
    <property type="evidence" value="ECO:0007669"/>
    <property type="project" value="TreeGrafter"/>
</dbReference>
<gene>
    <name evidence="12" type="ORF">GSONMT00014868001</name>
</gene>
<evidence type="ECO:0000256" key="4">
    <source>
        <dbReference type="ARBA" id="ARBA00022882"/>
    </source>
</evidence>
<sequence length="200" mass="23313">MAAYIVQYGFLTSPIWLPLLTNMATSPHQYIYQLFFLLQRPNSSTELSNMLLPRQVSRQEHARRDRALSAASYLTDALEELEESHQKCHPCWYEFAHKYLIWESSPRWLRLKALVKVMVMDPFLDLAITICIVLNTLFMAMEHYPMTDEFNGMLSIGNLVSGEERAQRKLLEKHFCVNFYPPFLLEDHGSLGPRVRSVTQ</sequence>
<protein>
    <recommendedName>
        <fullName evidence="14">Ion transport domain-containing protein</fullName>
    </recommendedName>
</protein>
<evidence type="ECO:0000256" key="3">
    <source>
        <dbReference type="ARBA" id="ARBA00022692"/>
    </source>
</evidence>
<dbReference type="AlphaFoldDB" id="A0A060ZDX1"/>
<evidence type="ECO:0000256" key="8">
    <source>
        <dbReference type="ARBA" id="ARBA00023136"/>
    </source>
</evidence>
<dbReference type="EMBL" id="FR946701">
    <property type="protein sequence ID" value="CDQ99450.1"/>
    <property type="molecule type" value="Genomic_DNA"/>
</dbReference>
<keyword evidence="11" id="KW-0407">Ion channel</keyword>
<evidence type="ECO:0000256" key="11">
    <source>
        <dbReference type="ARBA" id="ARBA00023303"/>
    </source>
</evidence>
<keyword evidence="2" id="KW-0813">Transport</keyword>
<keyword evidence="5" id="KW-1133">Transmembrane helix</keyword>
<organism evidence="12 13">
    <name type="scientific">Oncorhynchus mykiss</name>
    <name type="common">Rainbow trout</name>
    <name type="synonym">Salmo gairdneri</name>
    <dbReference type="NCBI Taxonomy" id="8022"/>
    <lineage>
        <taxon>Eukaryota</taxon>
        <taxon>Metazoa</taxon>
        <taxon>Chordata</taxon>
        <taxon>Craniata</taxon>
        <taxon>Vertebrata</taxon>
        <taxon>Euteleostomi</taxon>
        <taxon>Actinopterygii</taxon>
        <taxon>Neopterygii</taxon>
        <taxon>Teleostei</taxon>
        <taxon>Protacanthopterygii</taxon>
        <taxon>Salmoniformes</taxon>
        <taxon>Salmonidae</taxon>
        <taxon>Salmoninae</taxon>
        <taxon>Oncorhynchus</taxon>
    </lineage>
</organism>
<dbReference type="Proteomes" id="UP000193380">
    <property type="component" value="Unassembled WGS sequence"/>
</dbReference>
<dbReference type="PANTHER" id="PTHR10037:SF208">
    <property type="entry name" value="SODIUM CHANNEL PROTEIN TYPE 10 SUBUNIT ALPHA"/>
    <property type="match status" value="1"/>
</dbReference>
<evidence type="ECO:0000256" key="6">
    <source>
        <dbReference type="ARBA" id="ARBA00023053"/>
    </source>
</evidence>
<dbReference type="InterPro" id="IPR027359">
    <property type="entry name" value="Volt_channel_dom_sf"/>
</dbReference>
<feature type="non-terminal residue" evidence="12">
    <location>
        <position position="200"/>
    </location>
</feature>
<evidence type="ECO:0000256" key="9">
    <source>
        <dbReference type="ARBA" id="ARBA00023180"/>
    </source>
</evidence>
<reference evidence="12" key="1">
    <citation type="journal article" date="2014" name="Nat. Commun.">
        <title>The rainbow trout genome provides novel insights into evolution after whole-genome duplication in vertebrates.</title>
        <authorList>
            <person name="Berthelot C."/>
            <person name="Brunet F."/>
            <person name="Chalopin D."/>
            <person name="Juanchich A."/>
            <person name="Bernard M."/>
            <person name="Noel B."/>
            <person name="Bento P."/>
            <person name="Da Silva C."/>
            <person name="Labadie K."/>
            <person name="Alberti A."/>
            <person name="Aury J.M."/>
            <person name="Louis A."/>
            <person name="Dehais P."/>
            <person name="Bardou P."/>
            <person name="Montfort J."/>
            <person name="Klopp C."/>
            <person name="Cabau C."/>
            <person name="Gaspin C."/>
            <person name="Thorgaard G.H."/>
            <person name="Boussaha M."/>
            <person name="Quillet E."/>
            <person name="Guyomard R."/>
            <person name="Galiana D."/>
            <person name="Bobe J."/>
            <person name="Volff J.N."/>
            <person name="Genet C."/>
            <person name="Wincker P."/>
            <person name="Jaillon O."/>
            <person name="Roest Crollius H."/>
            <person name="Guiguen Y."/>
        </authorList>
    </citation>
    <scope>NUCLEOTIDE SEQUENCE [LARGE SCALE GENOMIC DNA]</scope>
</reference>
<accession>A0A060ZDX1</accession>
<keyword evidence="3" id="KW-0812">Transmembrane</keyword>
<evidence type="ECO:0000256" key="1">
    <source>
        <dbReference type="ARBA" id="ARBA00004141"/>
    </source>
</evidence>
<proteinExistence type="predicted"/>
<keyword evidence="7" id="KW-0406">Ion transport</keyword>
<evidence type="ECO:0000256" key="7">
    <source>
        <dbReference type="ARBA" id="ARBA00023065"/>
    </source>
</evidence>
<dbReference type="GO" id="GO:0019228">
    <property type="term" value="P:neuronal action potential"/>
    <property type="evidence" value="ECO:0007669"/>
    <property type="project" value="TreeGrafter"/>
</dbReference>
<dbReference type="PaxDb" id="8022-A0A060ZDX1"/>
<keyword evidence="8" id="KW-0472">Membrane</keyword>
<keyword evidence="9" id="KW-0325">Glycoprotein</keyword>
<dbReference type="InterPro" id="IPR043203">
    <property type="entry name" value="VGCC_Ca_Na"/>
</dbReference>
<keyword evidence="4" id="KW-0851">Voltage-gated channel</keyword>
<evidence type="ECO:0000256" key="5">
    <source>
        <dbReference type="ARBA" id="ARBA00022989"/>
    </source>
</evidence>